<evidence type="ECO:0000313" key="3">
    <source>
        <dbReference type="Proteomes" id="UP000719412"/>
    </source>
</evidence>
<dbReference type="Gene3D" id="3.30.9.10">
    <property type="entry name" value="D-Amino Acid Oxidase, subunit A, domain 2"/>
    <property type="match status" value="1"/>
</dbReference>
<keyword evidence="3" id="KW-1185">Reference proteome</keyword>
<sequence length="328" mass="36829">MFNRHVSKLLTNLISNRSIHTTRNKCKEFENPILRTLRILREDFTRLQGPSENDIERERALMGVFPRHADVVIIGGGAIGSSIAYWLKEKTSKEGIRVVVIEKDMTYSKCTTLLSAGGLHQQFSLPENVQLSLYGAEFLRTLKKRFGPGADIQYCPQGHLILADEEGAQRIIDNNFIERELGVINQILTKNQLQQKFPWMNVTDVELACLGLEKHGWFDPWALLSVVRYGAAHLGAQYVEGEVVDFLFRDSEEYIGEGMDDNPYKAVNEVVVKMPDGEHKTMEFAFCVIAAGIQSSELAQLAKIGTGSGMLSVRLPIEKRFALIPSCV</sequence>
<dbReference type="PANTHER" id="PTHR13847:SF282">
    <property type="entry name" value="LETHAL (2) 37BB"/>
    <property type="match status" value="1"/>
</dbReference>
<reference evidence="2" key="1">
    <citation type="journal article" date="2020" name="J Insects Food Feed">
        <title>The yellow mealworm (Tenebrio molitor) genome: a resource for the emerging insects as food and feed industry.</title>
        <authorList>
            <person name="Eriksson T."/>
            <person name="Andere A."/>
            <person name="Kelstrup H."/>
            <person name="Emery V."/>
            <person name="Picard C."/>
        </authorList>
    </citation>
    <scope>NUCLEOTIDE SEQUENCE</scope>
    <source>
        <strain evidence="2">Stoneville</strain>
        <tissue evidence="2">Whole head</tissue>
    </source>
</reference>
<organism evidence="2 3">
    <name type="scientific">Tenebrio molitor</name>
    <name type="common">Yellow mealworm beetle</name>
    <dbReference type="NCBI Taxonomy" id="7067"/>
    <lineage>
        <taxon>Eukaryota</taxon>
        <taxon>Metazoa</taxon>
        <taxon>Ecdysozoa</taxon>
        <taxon>Arthropoda</taxon>
        <taxon>Hexapoda</taxon>
        <taxon>Insecta</taxon>
        <taxon>Pterygota</taxon>
        <taxon>Neoptera</taxon>
        <taxon>Endopterygota</taxon>
        <taxon>Coleoptera</taxon>
        <taxon>Polyphaga</taxon>
        <taxon>Cucujiformia</taxon>
        <taxon>Tenebrionidae</taxon>
        <taxon>Tenebrio</taxon>
    </lineage>
</organism>
<evidence type="ECO:0000259" key="1">
    <source>
        <dbReference type="Pfam" id="PF01266"/>
    </source>
</evidence>
<dbReference type="SUPFAM" id="SSF51905">
    <property type="entry name" value="FAD/NAD(P)-binding domain"/>
    <property type="match status" value="1"/>
</dbReference>
<gene>
    <name evidence="2" type="ORF">GEV33_001338</name>
</gene>
<dbReference type="Pfam" id="PF01266">
    <property type="entry name" value="DAO"/>
    <property type="match status" value="1"/>
</dbReference>
<evidence type="ECO:0000313" key="2">
    <source>
        <dbReference type="EMBL" id="KAH0821453.1"/>
    </source>
</evidence>
<proteinExistence type="predicted"/>
<dbReference type="GO" id="GO:0005739">
    <property type="term" value="C:mitochondrion"/>
    <property type="evidence" value="ECO:0007669"/>
    <property type="project" value="GOC"/>
</dbReference>
<dbReference type="EMBL" id="JABDTM020007776">
    <property type="protein sequence ID" value="KAH0821453.1"/>
    <property type="molecule type" value="Genomic_DNA"/>
</dbReference>
<dbReference type="InterPro" id="IPR006076">
    <property type="entry name" value="FAD-dep_OxRdtase"/>
</dbReference>
<dbReference type="GO" id="GO:0032981">
    <property type="term" value="P:mitochondrial respiratory chain complex I assembly"/>
    <property type="evidence" value="ECO:0007669"/>
    <property type="project" value="TreeGrafter"/>
</dbReference>
<reference evidence="2" key="2">
    <citation type="submission" date="2021-08" db="EMBL/GenBank/DDBJ databases">
        <authorList>
            <person name="Eriksson T."/>
        </authorList>
    </citation>
    <scope>NUCLEOTIDE SEQUENCE</scope>
    <source>
        <strain evidence="2">Stoneville</strain>
        <tissue evidence="2">Whole head</tissue>
    </source>
</reference>
<dbReference type="Gene3D" id="3.50.50.60">
    <property type="entry name" value="FAD/NAD(P)-binding domain"/>
    <property type="match status" value="1"/>
</dbReference>
<feature type="domain" description="FAD dependent oxidoreductase" evidence="1">
    <location>
        <begin position="70"/>
        <end position="302"/>
    </location>
</feature>
<dbReference type="InterPro" id="IPR036188">
    <property type="entry name" value="FAD/NAD-bd_sf"/>
</dbReference>
<name>A0A8J6LJL1_TENMO</name>
<protein>
    <recommendedName>
        <fullName evidence="1">FAD dependent oxidoreductase domain-containing protein</fullName>
    </recommendedName>
</protein>
<accession>A0A8J6LJL1</accession>
<dbReference type="PANTHER" id="PTHR13847">
    <property type="entry name" value="SARCOSINE DEHYDROGENASE-RELATED"/>
    <property type="match status" value="1"/>
</dbReference>
<dbReference type="Proteomes" id="UP000719412">
    <property type="component" value="Unassembled WGS sequence"/>
</dbReference>
<dbReference type="AlphaFoldDB" id="A0A8J6LJL1"/>
<comment type="caution">
    <text evidence="2">The sequence shown here is derived from an EMBL/GenBank/DDBJ whole genome shotgun (WGS) entry which is preliminary data.</text>
</comment>